<dbReference type="InterPro" id="IPR010640">
    <property type="entry name" value="Low_temperature_requirement_A"/>
</dbReference>
<proteinExistence type="predicted"/>
<dbReference type="PANTHER" id="PTHR36840:SF1">
    <property type="entry name" value="BLL5714 PROTEIN"/>
    <property type="match status" value="1"/>
</dbReference>
<accession>A0A9D2CRP2</accession>
<reference evidence="2" key="1">
    <citation type="journal article" date="2021" name="PeerJ">
        <title>Extensive microbial diversity within the chicken gut microbiome revealed by metagenomics and culture.</title>
        <authorList>
            <person name="Gilroy R."/>
            <person name="Ravi A."/>
            <person name="Getino M."/>
            <person name="Pursley I."/>
            <person name="Horton D.L."/>
            <person name="Alikhan N.F."/>
            <person name="Baker D."/>
            <person name="Gharbi K."/>
            <person name="Hall N."/>
            <person name="Watson M."/>
            <person name="Adriaenssens E.M."/>
            <person name="Foster-Nyarko E."/>
            <person name="Jarju S."/>
            <person name="Secka A."/>
            <person name="Antonio M."/>
            <person name="Oren A."/>
            <person name="Chaudhuri R.R."/>
            <person name="La Ragione R."/>
            <person name="Hildebrand F."/>
            <person name="Pallen M.J."/>
        </authorList>
    </citation>
    <scope>NUCLEOTIDE SEQUENCE</scope>
    <source>
        <strain evidence="2">ChiHjej12B11-9195</strain>
    </source>
</reference>
<evidence type="ECO:0000313" key="2">
    <source>
        <dbReference type="EMBL" id="HIY95776.1"/>
    </source>
</evidence>
<feature type="transmembrane region" description="Helical" evidence="1">
    <location>
        <begin position="54"/>
        <end position="75"/>
    </location>
</feature>
<dbReference type="AlphaFoldDB" id="A0A9D2CRP2"/>
<feature type="transmembrane region" description="Helical" evidence="1">
    <location>
        <begin position="158"/>
        <end position="175"/>
    </location>
</feature>
<dbReference type="Pfam" id="PF06772">
    <property type="entry name" value="LtrA"/>
    <property type="match status" value="1"/>
</dbReference>
<feature type="transmembrane region" description="Helical" evidence="1">
    <location>
        <begin position="181"/>
        <end position="198"/>
    </location>
</feature>
<keyword evidence="1" id="KW-1133">Transmembrane helix</keyword>
<sequence length="227" mass="25675">MNQRLLGLIPMTGRDPFQEHRQASFLELLYDLTLVISFGVAGAQFAHALADGHFAVAVPVYLWVVAMITWSWVNYSWFASAYDTDDWFVRICVMVQMVGVTVFGVGLAEGFHTFMEYHGHLDVRVMVLGYVIMRMAMLALWGRAWLEDPQRRASTGTYFVTLFLAQIAWVILAAAKPSFTVFAIFFVLLFALELYGPYRAEKQGGRHPLACPPHCGTLRSASNYHPR</sequence>
<protein>
    <submittedName>
        <fullName evidence="2">Low temperature requirement protein A</fullName>
    </submittedName>
</protein>
<organism evidence="2 3">
    <name type="scientific">Candidatus Rothia avicola</name>
    <dbReference type="NCBI Taxonomy" id="2840478"/>
    <lineage>
        <taxon>Bacteria</taxon>
        <taxon>Bacillati</taxon>
        <taxon>Actinomycetota</taxon>
        <taxon>Actinomycetes</taxon>
        <taxon>Micrococcales</taxon>
        <taxon>Micrococcaceae</taxon>
        <taxon>Rothia</taxon>
    </lineage>
</organism>
<evidence type="ECO:0000313" key="3">
    <source>
        <dbReference type="Proteomes" id="UP000824134"/>
    </source>
</evidence>
<keyword evidence="1" id="KW-0812">Transmembrane</keyword>
<gene>
    <name evidence="2" type="ORF">H9821_09015</name>
</gene>
<evidence type="ECO:0000256" key="1">
    <source>
        <dbReference type="SAM" id="Phobius"/>
    </source>
</evidence>
<feature type="transmembrane region" description="Helical" evidence="1">
    <location>
        <begin position="127"/>
        <end position="146"/>
    </location>
</feature>
<feature type="transmembrane region" description="Helical" evidence="1">
    <location>
        <begin position="87"/>
        <end position="107"/>
    </location>
</feature>
<dbReference type="Proteomes" id="UP000824134">
    <property type="component" value="Unassembled WGS sequence"/>
</dbReference>
<keyword evidence="1" id="KW-0472">Membrane</keyword>
<dbReference type="PANTHER" id="PTHR36840">
    <property type="entry name" value="BLL5714 PROTEIN"/>
    <property type="match status" value="1"/>
</dbReference>
<feature type="transmembrane region" description="Helical" evidence="1">
    <location>
        <begin position="28"/>
        <end position="48"/>
    </location>
</feature>
<comment type="caution">
    <text evidence="2">The sequence shown here is derived from an EMBL/GenBank/DDBJ whole genome shotgun (WGS) entry which is preliminary data.</text>
</comment>
<dbReference type="EMBL" id="DXCN01000069">
    <property type="protein sequence ID" value="HIY95776.1"/>
    <property type="molecule type" value="Genomic_DNA"/>
</dbReference>
<name>A0A9D2CRP2_9MICC</name>
<reference evidence="2" key="2">
    <citation type="submission" date="2021-04" db="EMBL/GenBank/DDBJ databases">
        <authorList>
            <person name="Gilroy R."/>
        </authorList>
    </citation>
    <scope>NUCLEOTIDE SEQUENCE</scope>
    <source>
        <strain evidence="2">ChiHjej12B11-9195</strain>
    </source>
</reference>